<dbReference type="Pfam" id="PF00034">
    <property type="entry name" value="Cytochrom_C"/>
    <property type="match status" value="2"/>
</dbReference>
<evidence type="ECO:0000256" key="2">
    <source>
        <dbReference type="ARBA" id="ARBA00022475"/>
    </source>
</evidence>
<keyword evidence="13" id="KW-1185">Reference proteome</keyword>
<dbReference type="PIRSF" id="PIRSF000018">
    <property type="entry name" value="Mb_ADH_cyt_c"/>
    <property type="match status" value="1"/>
</dbReference>
<dbReference type="Proteomes" id="UP000656319">
    <property type="component" value="Unassembled WGS sequence"/>
</dbReference>
<evidence type="ECO:0000313" key="12">
    <source>
        <dbReference type="EMBL" id="CAD6532711.1"/>
    </source>
</evidence>
<feature type="domain" description="Cytochrome c" evidence="11">
    <location>
        <begin position="342"/>
        <end position="428"/>
    </location>
</feature>
<evidence type="ECO:0000256" key="1">
    <source>
        <dbReference type="ARBA" id="ARBA00004236"/>
    </source>
</evidence>
<sequence length="456" mass="48525">MSAKAALITLAGLAAIVVVVGLGFLGWVLLQPGPMAFANGKPVSLTSYQGHSPTGVPTELANADLVARGRYLTRAADCEACHTAKGGKPFAGGRPFSLPFGTLYSPNITPDRETGIGGWTDAEFLRAVHQGVSRDGTRLYPAFPYASYTMLTDDDVLAIKAYLLSLPAVRRENPPNTFRFPYNQRWLMVFWALLFNSNDRFKPIDGQSSEWNRGAYLVEAVAHCGECHTPRTLLQSLDNRLKFSGGVAEGWNAYNISSDKGTGIGNWTPEELASYLSSGHANGRGTAGGPMAEAVDLSFRYLTAPDIAAMVTYLKSVPAIKSENIPDRLAEAASPSHSIGPPGYPVGKRIFEGVCASCHSWTGKGAIRAEAQLTGSRAVNDPSAMNVAQMVLSGINHGSEDKAGMPAFGAIFTDAEVAAVSNYVTGRFGSEPSHIDAADVARLRQQSGATLTARDH</sequence>
<evidence type="ECO:0000256" key="10">
    <source>
        <dbReference type="SAM" id="Phobius"/>
    </source>
</evidence>
<evidence type="ECO:0000259" key="11">
    <source>
        <dbReference type="PROSITE" id="PS51007"/>
    </source>
</evidence>
<evidence type="ECO:0000256" key="4">
    <source>
        <dbReference type="ARBA" id="ARBA00022723"/>
    </source>
</evidence>
<accession>A0ABM8NM06</accession>
<evidence type="ECO:0000313" key="13">
    <source>
        <dbReference type="Proteomes" id="UP000656319"/>
    </source>
</evidence>
<keyword evidence="7 9" id="KW-0408">Iron</keyword>
<dbReference type="SUPFAM" id="SSF46626">
    <property type="entry name" value="Cytochrome c"/>
    <property type="match status" value="3"/>
</dbReference>
<organism evidence="12 13">
    <name type="scientific">Paraburkholderia hiiakae</name>
    <dbReference type="NCBI Taxonomy" id="1081782"/>
    <lineage>
        <taxon>Bacteria</taxon>
        <taxon>Pseudomonadati</taxon>
        <taxon>Pseudomonadota</taxon>
        <taxon>Betaproteobacteria</taxon>
        <taxon>Burkholderiales</taxon>
        <taxon>Burkholderiaceae</taxon>
        <taxon>Paraburkholderia</taxon>
    </lineage>
</organism>
<dbReference type="EC" id="1.17.2.1" evidence="12"/>
<keyword evidence="6" id="KW-0677">Repeat</keyword>
<keyword evidence="10" id="KW-0812">Transmembrane</keyword>
<dbReference type="Gene3D" id="1.10.760.10">
    <property type="entry name" value="Cytochrome c-like domain"/>
    <property type="match status" value="3"/>
</dbReference>
<keyword evidence="12" id="KW-0560">Oxidoreductase</keyword>
<name>A0ABM8NM06_9BURK</name>
<feature type="domain" description="Cytochrome c" evidence="11">
    <location>
        <begin position="209"/>
        <end position="318"/>
    </location>
</feature>
<keyword evidence="5" id="KW-0732">Signal</keyword>
<evidence type="ECO:0000256" key="5">
    <source>
        <dbReference type="ARBA" id="ARBA00022729"/>
    </source>
</evidence>
<dbReference type="GO" id="GO:0016491">
    <property type="term" value="F:oxidoreductase activity"/>
    <property type="evidence" value="ECO:0007669"/>
    <property type="project" value="UniProtKB-KW"/>
</dbReference>
<dbReference type="PANTHER" id="PTHR35008:SF8">
    <property type="entry name" value="ALCOHOL DEHYDROGENASE CYTOCHROME C SUBUNIT"/>
    <property type="match status" value="1"/>
</dbReference>
<keyword evidence="10" id="KW-1133">Transmembrane helix</keyword>
<dbReference type="PANTHER" id="PTHR35008">
    <property type="entry name" value="BLL4482 PROTEIN-RELATED"/>
    <property type="match status" value="1"/>
</dbReference>
<comment type="subcellular location">
    <subcellularLocation>
        <location evidence="1">Cell membrane</location>
    </subcellularLocation>
</comment>
<dbReference type="InterPro" id="IPR051459">
    <property type="entry name" value="Cytochrome_c-type_DH"/>
</dbReference>
<comment type="caution">
    <text evidence="12">The sequence shown here is derived from an EMBL/GenBank/DDBJ whole genome shotgun (WGS) entry which is preliminary data.</text>
</comment>
<dbReference type="EMBL" id="CAJHCQ010000006">
    <property type="protein sequence ID" value="CAD6532711.1"/>
    <property type="molecule type" value="Genomic_DNA"/>
</dbReference>
<dbReference type="InterPro" id="IPR009056">
    <property type="entry name" value="Cyt_c-like_dom"/>
</dbReference>
<reference evidence="12 13" key="1">
    <citation type="submission" date="2020-10" db="EMBL/GenBank/DDBJ databases">
        <authorList>
            <person name="Peeters C."/>
        </authorList>
    </citation>
    <scope>NUCLEOTIDE SEQUENCE [LARGE SCALE GENOMIC DNA]</scope>
    <source>
        <strain evidence="12 13">LMG 27952</strain>
    </source>
</reference>
<proteinExistence type="predicted"/>
<keyword evidence="3 9" id="KW-0349">Heme</keyword>
<dbReference type="InterPro" id="IPR014353">
    <property type="entry name" value="Membr-bd_ADH_cyt_c"/>
</dbReference>
<protein>
    <submittedName>
        <fullName evidence="12">Nicotinate dehydrogenase subunit B</fullName>
        <ecNumber evidence="12">1.17.2.1</ecNumber>
    </submittedName>
</protein>
<gene>
    <name evidence="12" type="primary">nicB_1</name>
    <name evidence="12" type="ORF">LMG27952_02651</name>
</gene>
<feature type="domain" description="Cytochrome c" evidence="11">
    <location>
        <begin position="64"/>
        <end position="167"/>
    </location>
</feature>
<evidence type="ECO:0000256" key="3">
    <source>
        <dbReference type="ARBA" id="ARBA00022617"/>
    </source>
</evidence>
<evidence type="ECO:0000256" key="8">
    <source>
        <dbReference type="ARBA" id="ARBA00023136"/>
    </source>
</evidence>
<feature type="transmembrane region" description="Helical" evidence="10">
    <location>
        <begin position="7"/>
        <end position="30"/>
    </location>
</feature>
<dbReference type="InterPro" id="IPR036909">
    <property type="entry name" value="Cyt_c-like_dom_sf"/>
</dbReference>
<evidence type="ECO:0000256" key="9">
    <source>
        <dbReference type="PROSITE-ProRule" id="PRU00433"/>
    </source>
</evidence>
<keyword evidence="4 9" id="KW-0479">Metal-binding</keyword>
<keyword evidence="8 10" id="KW-0472">Membrane</keyword>
<evidence type="ECO:0000256" key="6">
    <source>
        <dbReference type="ARBA" id="ARBA00022737"/>
    </source>
</evidence>
<evidence type="ECO:0000256" key="7">
    <source>
        <dbReference type="ARBA" id="ARBA00023004"/>
    </source>
</evidence>
<dbReference type="PROSITE" id="PS51007">
    <property type="entry name" value="CYTC"/>
    <property type="match status" value="3"/>
</dbReference>
<keyword evidence="2" id="KW-1003">Cell membrane</keyword>